<dbReference type="AlphaFoldDB" id="X1CEB4"/>
<name>X1CEB4_9ZZZZ</name>
<organism evidence="1">
    <name type="scientific">marine sediment metagenome</name>
    <dbReference type="NCBI Taxonomy" id="412755"/>
    <lineage>
        <taxon>unclassified sequences</taxon>
        <taxon>metagenomes</taxon>
        <taxon>ecological metagenomes</taxon>
    </lineage>
</organism>
<evidence type="ECO:0000313" key="1">
    <source>
        <dbReference type="EMBL" id="GAG82566.1"/>
    </source>
</evidence>
<reference evidence="1" key="1">
    <citation type="journal article" date="2014" name="Front. Microbiol.">
        <title>High frequency of phylogenetically diverse reductive dehalogenase-homologous genes in deep subseafloor sedimentary metagenomes.</title>
        <authorList>
            <person name="Kawai M."/>
            <person name="Futagami T."/>
            <person name="Toyoda A."/>
            <person name="Takaki Y."/>
            <person name="Nishi S."/>
            <person name="Hori S."/>
            <person name="Arai W."/>
            <person name="Tsubouchi T."/>
            <person name="Morono Y."/>
            <person name="Uchiyama I."/>
            <person name="Ito T."/>
            <person name="Fujiyama A."/>
            <person name="Inagaki F."/>
            <person name="Takami H."/>
        </authorList>
    </citation>
    <scope>NUCLEOTIDE SEQUENCE</scope>
    <source>
        <strain evidence="1">Expedition CK06-06</strain>
    </source>
</reference>
<sequence length="127" mass="14229">MAKLKKSILGLSVSGSISSSLTYLERMKGQIVEKKPELKDPQTGAQLSWRHMFLKVVALWHALSATEKLEWESNARPRHMTGYAWFVSQALRPNPGIYLPLQGGTMAGIIDMDGYAIQDLLDPWLIC</sequence>
<gene>
    <name evidence="1" type="ORF">S01H4_21785</name>
</gene>
<comment type="caution">
    <text evidence="1">The sequence shown here is derived from an EMBL/GenBank/DDBJ whole genome shotgun (WGS) entry which is preliminary data.</text>
</comment>
<proteinExistence type="predicted"/>
<accession>X1CEB4</accession>
<protein>
    <submittedName>
        <fullName evidence="1">Uncharacterized protein</fullName>
    </submittedName>
</protein>
<dbReference type="EMBL" id="BART01009911">
    <property type="protein sequence ID" value="GAG82566.1"/>
    <property type="molecule type" value="Genomic_DNA"/>
</dbReference>
<feature type="non-terminal residue" evidence="1">
    <location>
        <position position="127"/>
    </location>
</feature>